<keyword evidence="1" id="KW-0472">Membrane</keyword>
<protein>
    <submittedName>
        <fullName evidence="3">Uncharacterized protein (DUF58 family)</fullName>
    </submittedName>
</protein>
<feature type="domain" description="DUF58" evidence="2">
    <location>
        <begin position="202"/>
        <end position="371"/>
    </location>
</feature>
<feature type="transmembrane region" description="Helical" evidence="1">
    <location>
        <begin position="32"/>
        <end position="51"/>
    </location>
</feature>
<proteinExistence type="predicted"/>
<dbReference type="PANTHER" id="PTHR33608:SF3">
    <property type="entry name" value="SLR2013 PROTEIN"/>
    <property type="match status" value="1"/>
</dbReference>
<dbReference type="RefSeq" id="WP_310028019.1">
    <property type="nucleotide sequence ID" value="NZ_JAVDRL010000001.1"/>
</dbReference>
<evidence type="ECO:0000313" key="4">
    <source>
        <dbReference type="Proteomes" id="UP001262754"/>
    </source>
</evidence>
<accession>A0ABU1MU18</accession>
<comment type="caution">
    <text evidence="3">The sequence shown here is derived from an EMBL/GenBank/DDBJ whole genome shotgun (WGS) entry which is preliminary data.</text>
</comment>
<dbReference type="SUPFAM" id="SSF53300">
    <property type="entry name" value="vWA-like"/>
    <property type="match status" value="1"/>
</dbReference>
<dbReference type="PANTHER" id="PTHR33608">
    <property type="entry name" value="BLL2464 PROTEIN"/>
    <property type="match status" value="1"/>
</dbReference>
<keyword evidence="4" id="KW-1185">Reference proteome</keyword>
<sequence length="438" mass="47911">MRIYPTARTIFLMVLGAPLALAAALVSARLWLVGPAWIALVAALLFVDALLAPGRRRMQLTLTAPGSMASGAIQPALLQASFPSGVAPGRVEFAIDLDDRLAAEPAHGRARTRERQAVLPLTLTAVRRGEGRVHRVSARWRGPLGLTWKQRDDALDKVIPVTLDIAAVKEEALRLFSRDPSVGHRLQLDLGGGSDFHALTDFRPGMNRRAIDWKQSARHGALLAKEFHVERNHHIVAAIDTGRLMSQSLLGRPRLDHALNATLLLAYVGLKMGDKVGLFGFDARPNVSSGVTSGPNAFGALQRLASKIDYSTEETNYTLGLTQLSGQLSRRSLIVVFTDIADSTSAELMLENVGRLLRQHLVLFVMMRDEELEAIERKVPETADDVSRAVVAASLLRERDVVVTRLRRMGVEIVEAPADQIGPALLASYLDLKRRDLL</sequence>
<dbReference type="Gene3D" id="3.40.50.410">
    <property type="entry name" value="von Willebrand factor, type A domain"/>
    <property type="match status" value="1"/>
</dbReference>
<dbReference type="InterPro" id="IPR036465">
    <property type="entry name" value="vWFA_dom_sf"/>
</dbReference>
<evidence type="ECO:0000313" key="3">
    <source>
        <dbReference type="EMBL" id="MDR6529320.1"/>
    </source>
</evidence>
<dbReference type="Proteomes" id="UP001262754">
    <property type="component" value="Unassembled WGS sequence"/>
</dbReference>
<dbReference type="EMBL" id="JAVDRL010000001">
    <property type="protein sequence ID" value="MDR6529320.1"/>
    <property type="molecule type" value="Genomic_DNA"/>
</dbReference>
<keyword evidence="1" id="KW-0812">Transmembrane</keyword>
<name>A0ABU1MU18_9CAUL</name>
<keyword evidence="1" id="KW-1133">Transmembrane helix</keyword>
<evidence type="ECO:0000259" key="2">
    <source>
        <dbReference type="Pfam" id="PF01882"/>
    </source>
</evidence>
<dbReference type="Pfam" id="PF01882">
    <property type="entry name" value="DUF58"/>
    <property type="match status" value="1"/>
</dbReference>
<organism evidence="3 4">
    <name type="scientific">Caulobacter rhizosphaerae</name>
    <dbReference type="NCBI Taxonomy" id="2010972"/>
    <lineage>
        <taxon>Bacteria</taxon>
        <taxon>Pseudomonadati</taxon>
        <taxon>Pseudomonadota</taxon>
        <taxon>Alphaproteobacteria</taxon>
        <taxon>Caulobacterales</taxon>
        <taxon>Caulobacteraceae</taxon>
        <taxon>Caulobacter</taxon>
    </lineage>
</organism>
<reference evidence="3 4" key="1">
    <citation type="submission" date="2023-07" db="EMBL/GenBank/DDBJ databases">
        <title>Sorghum-associated microbial communities from plants grown in Nebraska, USA.</title>
        <authorList>
            <person name="Schachtman D."/>
        </authorList>
    </citation>
    <scope>NUCLEOTIDE SEQUENCE [LARGE SCALE GENOMIC DNA]</scope>
    <source>
        <strain evidence="3 4">DS2154</strain>
    </source>
</reference>
<gene>
    <name evidence="3" type="ORF">J2800_000035</name>
</gene>
<dbReference type="InterPro" id="IPR002881">
    <property type="entry name" value="DUF58"/>
</dbReference>
<evidence type="ECO:0000256" key="1">
    <source>
        <dbReference type="SAM" id="Phobius"/>
    </source>
</evidence>